<evidence type="ECO:0000256" key="9">
    <source>
        <dbReference type="ARBA" id="ARBA00022989"/>
    </source>
</evidence>
<comment type="subcellular location">
    <subcellularLocation>
        <location evidence="1">Cell inner membrane</location>
        <topology evidence="1">Multi-pass membrane protein</topology>
    </subcellularLocation>
</comment>
<dbReference type="EMBL" id="FUXK01000038">
    <property type="protein sequence ID" value="SKA18851.1"/>
    <property type="molecule type" value="Genomic_DNA"/>
</dbReference>
<dbReference type="Proteomes" id="UP000190065">
    <property type="component" value="Unassembled WGS sequence"/>
</dbReference>
<evidence type="ECO:0000256" key="12">
    <source>
        <dbReference type="PIRSR" id="PIRSR006247-1"/>
    </source>
</evidence>
<evidence type="ECO:0000256" key="10">
    <source>
        <dbReference type="ARBA" id="ARBA00023065"/>
    </source>
</evidence>
<evidence type="ECO:0000256" key="2">
    <source>
        <dbReference type="ARBA" id="ARBA00009137"/>
    </source>
</evidence>
<dbReference type="STRING" id="28136.SAMN02745202_02411"/>
<feature type="transmembrane region" description="Helical" evidence="13">
    <location>
        <begin position="275"/>
        <end position="294"/>
    </location>
</feature>
<feature type="transmembrane region" description="Helical" evidence="13">
    <location>
        <begin position="38"/>
        <end position="58"/>
    </location>
</feature>
<feature type="transmembrane region" description="Helical" evidence="13">
    <location>
        <begin position="236"/>
        <end position="255"/>
    </location>
</feature>
<feature type="transmembrane region" description="Helical" evidence="13">
    <location>
        <begin position="455"/>
        <end position="482"/>
    </location>
</feature>
<evidence type="ECO:0000256" key="11">
    <source>
        <dbReference type="ARBA" id="ARBA00023136"/>
    </source>
</evidence>
<name>A0A1T4RTC6_9BACT</name>
<evidence type="ECO:0000256" key="5">
    <source>
        <dbReference type="ARBA" id="ARBA00022519"/>
    </source>
</evidence>
<dbReference type="GO" id="GO:0046872">
    <property type="term" value="F:metal ion binding"/>
    <property type="evidence" value="ECO:0007669"/>
    <property type="project" value="UniProtKB-KW"/>
</dbReference>
<evidence type="ECO:0000256" key="4">
    <source>
        <dbReference type="ARBA" id="ARBA00022475"/>
    </source>
</evidence>
<dbReference type="PANTHER" id="PTHR32024">
    <property type="entry name" value="TRK SYSTEM POTASSIUM UPTAKE PROTEIN TRKG-RELATED"/>
    <property type="match status" value="1"/>
</dbReference>
<evidence type="ECO:0000256" key="1">
    <source>
        <dbReference type="ARBA" id="ARBA00004429"/>
    </source>
</evidence>
<feature type="transmembrane region" description="Helical" evidence="13">
    <location>
        <begin position="136"/>
        <end position="162"/>
    </location>
</feature>
<comment type="similarity">
    <text evidence="2">Belongs to the TrkH potassium transport family.</text>
</comment>
<evidence type="ECO:0000313" key="14">
    <source>
        <dbReference type="EMBL" id="SKA18851.1"/>
    </source>
</evidence>
<keyword evidence="4" id="KW-1003">Cell membrane</keyword>
<feature type="binding site" evidence="12">
    <location>
        <position position="433"/>
    </location>
    <ligand>
        <name>K(+)</name>
        <dbReference type="ChEBI" id="CHEBI:29103"/>
    </ligand>
</feature>
<feature type="transmembrane region" description="Helical" evidence="13">
    <location>
        <begin position="393"/>
        <end position="414"/>
    </location>
</feature>
<sequence length="485" mass="53617">MIHRDTIFKILGSLLFIEVAIMLACFAMAIGFGEDDEMPFAISIVLTLLTGIVLRYLGRHSDNTMSRRDAYLVVSLSWVIFSLFGTLPFVISGYIPSFTDAYFETMSGFTTTGATILDNVDALPHGLLFWRSMTQWIGGLGIVFFTTAILPSFVGGSVKVFAAEATGPISSKLHPRLSTSAKWIWTVYFLLTLACVLSFMAFGMGWFDSLNYAMGSTATGGFSTHNNSAEFFRSPAIEYVATLFCFLSGANFTLLYTTALRRSLKPMWKNAEFKFYLFVVLAFTLFIMVELMLYNDYDVEKAFRCGIFQVVSFITTTGLFNDDAAKWPHVTWVVLATCMFLGACSGSTSGGFKSIRSLMIIKIIRNEFKQILHPNAVLPMHIDGASISQQKRITLLAFLAVYLMLCLVASFIIIEAGVDNTNAITIVLSSIGNVGPTLGIEIGPTMSWSMLPAGIKWLCSALMLIGRLEIFTILVIFTPAFWKDS</sequence>
<proteinExistence type="inferred from homology"/>
<keyword evidence="5" id="KW-0997">Cell inner membrane</keyword>
<evidence type="ECO:0000256" key="6">
    <source>
        <dbReference type="ARBA" id="ARBA00022538"/>
    </source>
</evidence>
<dbReference type="GO" id="GO:0015379">
    <property type="term" value="F:potassium:chloride symporter activity"/>
    <property type="evidence" value="ECO:0007669"/>
    <property type="project" value="InterPro"/>
</dbReference>
<protein>
    <submittedName>
        <fullName evidence="14">Trk system potassium uptake protein TrkH</fullName>
    </submittedName>
</protein>
<keyword evidence="12" id="KW-0479">Metal-binding</keyword>
<feature type="binding site" evidence="12">
    <location>
        <position position="220"/>
    </location>
    <ligand>
        <name>K(+)</name>
        <dbReference type="ChEBI" id="CHEBI:29103"/>
    </ligand>
</feature>
<dbReference type="GO" id="GO:0005886">
    <property type="term" value="C:plasma membrane"/>
    <property type="evidence" value="ECO:0007669"/>
    <property type="project" value="UniProtKB-SubCell"/>
</dbReference>
<accession>A0A1T4RTC6</accession>
<evidence type="ECO:0000256" key="8">
    <source>
        <dbReference type="ARBA" id="ARBA00022958"/>
    </source>
</evidence>
<keyword evidence="10" id="KW-0406">Ion transport</keyword>
<evidence type="ECO:0000256" key="7">
    <source>
        <dbReference type="ARBA" id="ARBA00022692"/>
    </source>
</evidence>
<keyword evidence="11 13" id="KW-0472">Membrane</keyword>
<keyword evidence="3" id="KW-0813">Transport</keyword>
<evidence type="ECO:0000313" key="15">
    <source>
        <dbReference type="Proteomes" id="UP000190065"/>
    </source>
</evidence>
<dbReference type="AlphaFoldDB" id="A0A1T4RTC6"/>
<dbReference type="PANTHER" id="PTHR32024:SF2">
    <property type="entry name" value="TRK SYSTEM POTASSIUM UPTAKE PROTEIN TRKG-RELATED"/>
    <property type="match status" value="1"/>
</dbReference>
<feature type="binding site" evidence="12">
    <location>
        <position position="111"/>
    </location>
    <ligand>
        <name>K(+)</name>
        <dbReference type="ChEBI" id="CHEBI:29103"/>
    </ligand>
</feature>
<organism evidence="14 15">
    <name type="scientific">Segatella oulorum</name>
    <dbReference type="NCBI Taxonomy" id="28136"/>
    <lineage>
        <taxon>Bacteria</taxon>
        <taxon>Pseudomonadati</taxon>
        <taxon>Bacteroidota</taxon>
        <taxon>Bacteroidia</taxon>
        <taxon>Bacteroidales</taxon>
        <taxon>Prevotellaceae</taxon>
        <taxon>Segatella</taxon>
    </lineage>
</organism>
<dbReference type="InterPro" id="IPR003445">
    <property type="entry name" value="Cat_transpt"/>
</dbReference>
<keyword evidence="9 13" id="KW-1133">Transmembrane helix</keyword>
<feature type="binding site" evidence="12">
    <location>
        <position position="316"/>
    </location>
    <ligand>
        <name>K(+)</name>
        <dbReference type="ChEBI" id="CHEBI:29103"/>
    </ligand>
</feature>
<feature type="binding site" evidence="12">
    <location>
        <position position="434"/>
    </location>
    <ligand>
        <name>K(+)</name>
        <dbReference type="ChEBI" id="CHEBI:29103"/>
    </ligand>
</feature>
<keyword evidence="8 12" id="KW-0630">Potassium</keyword>
<reference evidence="14 15" key="1">
    <citation type="submission" date="2017-02" db="EMBL/GenBank/DDBJ databases">
        <authorList>
            <person name="Peterson S.W."/>
        </authorList>
    </citation>
    <scope>NUCLEOTIDE SEQUENCE [LARGE SCALE GENOMIC DNA]</scope>
    <source>
        <strain evidence="14 15">ATCC 43324</strain>
    </source>
</reference>
<feature type="binding site" evidence="12">
    <location>
        <position position="317"/>
    </location>
    <ligand>
        <name>K(+)</name>
        <dbReference type="ChEBI" id="CHEBI:29103"/>
    </ligand>
</feature>
<dbReference type="Pfam" id="PF02386">
    <property type="entry name" value="TrkH"/>
    <property type="match status" value="1"/>
</dbReference>
<dbReference type="InterPro" id="IPR004772">
    <property type="entry name" value="TrkH"/>
</dbReference>
<feature type="transmembrane region" description="Helical" evidence="13">
    <location>
        <begin position="7"/>
        <end position="32"/>
    </location>
</feature>
<keyword evidence="6" id="KW-0633">Potassium transport</keyword>
<gene>
    <name evidence="14" type="ORF">SAMN02745202_02411</name>
</gene>
<feature type="binding site" evidence="12">
    <location>
        <position position="112"/>
    </location>
    <ligand>
        <name>K(+)</name>
        <dbReference type="ChEBI" id="CHEBI:29103"/>
    </ligand>
</feature>
<dbReference type="PIRSF" id="PIRSF006247">
    <property type="entry name" value="TrkH"/>
    <property type="match status" value="1"/>
</dbReference>
<feature type="transmembrane region" description="Helical" evidence="13">
    <location>
        <begin position="70"/>
        <end position="95"/>
    </location>
</feature>
<dbReference type="eggNOG" id="COG0168">
    <property type="taxonomic scope" value="Bacteria"/>
</dbReference>
<feature type="transmembrane region" description="Helical" evidence="13">
    <location>
        <begin position="330"/>
        <end position="352"/>
    </location>
</feature>
<evidence type="ECO:0000256" key="3">
    <source>
        <dbReference type="ARBA" id="ARBA00022448"/>
    </source>
</evidence>
<evidence type="ECO:0000256" key="13">
    <source>
        <dbReference type="SAM" id="Phobius"/>
    </source>
</evidence>
<keyword evidence="7 13" id="KW-0812">Transmembrane</keyword>
<dbReference type="RefSeq" id="WP_025070966.1">
    <property type="nucleotide sequence ID" value="NZ_FUXK01000038.1"/>
</dbReference>
<feature type="transmembrane region" description="Helical" evidence="13">
    <location>
        <begin position="183"/>
        <end position="207"/>
    </location>
</feature>